<evidence type="ECO:0000313" key="6">
    <source>
        <dbReference type="Proteomes" id="UP000236655"/>
    </source>
</evidence>
<dbReference type="GO" id="GO:0019346">
    <property type="term" value="P:transsulfuration"/>
    <property type="evidence" value="ECO:0007669"/>
    <property type="project" value="InterPro"/>
</dbReference>
<gene>
    <name evidence="5" type="ORF">CUN60_06755</name>
</gene>
<dbReference type="InterPro" id="IPR000277">
    <property type="entry name" value="Cys/Met-Metab_PyrdxlP-dep_enz"/>
</dbReference>
<evidence type="ECO:0000256" key="1">
    <source>
        <dbReference type="ARBA" id="ARBA00001933"/>
    </source>
</evidence>
<evidence type="ECO:0000256" key="3">
    <source>
        <dbReference type="PIRSR" id="PIRSR001434-2"/>
    </source>
</evidence>
<keyword evidence="2 3" id="KW-0663">Pyridoxal phosphate</keyword>
<evidence type="ECO:0000313" key="5">
    <source>
        <dbReference type="EMBL" id="AUR52011.1"/>
    </source>
</evidence>
<keyword evidence="6" id="KW-1185">Reference proteome</keyword>
<dbReference type="InterPro" id="IPR015422">
    <property type="entry name" value="PyrdxlP-dep_Trfase_small"/>
</dbReference>
<dbReference type="GO" id="GO:0009086">
    <property type="term" value="P:methionine biosynthetic process"/>
    <property type="evidence" value="ECO:0007669"/>
    <property type="project" value="UniProtKB-ARBA"/>
</dbReference>
<dbReference type="PROSITE" id="PS00868">
    <property type="entry name" value="CYS_MET_METAB_PP"/>
    <property type="match status" value="1"/>
</dbReference>
<reference evidence="6" key="1">
    <citation type="submission" date="2017-11" db="EMBL/GenBank/DDBJ databases">
        <authorList>
            <person name="Chan K.G."/>
            <person name="Lee L.S."/>
        </authorList>
    </citation>
    <scope>NUCLEOTIDE SEQUENCE [LARGE SCALE GENOMIC DNA]</scope>
    <source>
        <strain evidence="6">DSM 100970</strain>
    </source>
</reference>
<organism evidence="5 6">
    <name type="scientific">Aquella oligotrophica</name>
    <dbReference type="NCBI Taxonomy" id="2067065"/>
    <lineage>
        <taxon>Bacteria</taxon>
        <taxon>Pseudomonadati</taxon>
        <taxon>Pseudomonadota</taxon>
        <taxon>Betaproteobacteria</taxon>
        <taxon>Neisseriales</taxon>
        <taxon>Neisseriaceae</taxon>
        <taxon>Aquella</taxon>
    </lineage>
</organism>
<dbReference type="AlphaFoldDB" id="A0A2I7N6E6"/>
<dbReference type="KEGG" id="nba:CUN60_06755"/>
<dbReference type="PIRSF" id="PIRSF001434">
    <property type="entry name" value="CGS"/>
    <property type="match status" value="1"/>
</dbReference>
<dbReference type="GO" id="GO:0005737">
    <property type="term" value="C:cytoplasm"/>
    <property type="evidence" value="ECO:0007669"/>
    <property type="project" value="TreeGrafter"/>
</dbReference>
<dbReference type="Proteomes" id="UP000236655">
    <property type="component" value="Chromosome"/>
</dbReference>
<evidence type="ECO:0000256" key="2">
    <source>
        <dbReference type="ARBA" id="ARBA00022898"/>
    </source>
</evidence>
<sequence>MESRYLNRDLTEAGEATRSIHGGTSPDLVTGAILPPIYQTATYAQEGVGINKGHTYSRSSNPTVKSLELRLAAIEGANSFATCFATGMAAMSTLLMTLMKKDEHLICSDVLFGGSVRLIDSILSKYGITASYVDAADPKNVAKAIKSNTKLIFLETPANPTLKLNDIEAISKIAKENNLPLVVDNTFMSSLQKPFDLGADIILYSTTKYIDGHNSTVGGALLTTNQQLATDFEYTRKNLGNIQAPFEAWLILQGLKTLGIRIKQHSDNALQVAKYLKNHPKVSSVIYPGLDDFPQLELAKKQHPFGYHGGMLVFEMVEGYDKAISVMNKVKLCALAESLGSTESLITHPASMTHAAMTREAREVIGLSEGMIRLSVGLEDVADIIKDLEQAMS</sequence>
<comment type="similarity">
    <text evidence="4">Belongs to the trans-sulfuration enzymes family.</text>
</comment>
<dbReference type="EMBL" id="CP024847">
    <property type="protein sequence ID" value="AUR52011.1"/>
    <property type="molecule type" value="Genomic_DNA"/>
</dbReference>
<accession>A0A2I7N6E6</accession>
<dbReference type="OrthoDB" id="9805807at2"/>
<dbReference type="InterPro" id="IPR015421">
    <property type="entry name" value="PyrdxlP-dep_Trfase_major"/>
</dbReference>
<evidence type="ECO:0000256" key="4">
    <source>
        <dbReference type="RuleBase" id="RU362118"/>
    </source>
</evidence>
<dbReference type="InterPro" id="IPR015424">
    <property type="entry name" value="PyrdxlP-dep_Trfase"/>
</dbReference>
<dbReference type="GO" id="GO:0030170">
    <property type="term" value="F:pyridoxal phosphate binding"/>
    <property type="evidence" value="ECO:0007669"/>
    <property type="project" value="InterPro"/>
</dbReference>
<dbReference type="RefSeq" id="WP_102951307.1">
    <property type="nucleotide sequence ID" value="NZ_CP024847.1"/>
</dbReference>
<name>A0A2I7N6E6_9NEIS</name>
<dbReference type="FunFam" id="3.40.640.10:FF:000046">
    <property type="entry name" value="Cystathionine gamma-lyase"/>
    <property type="match status" value="1"/>
</dbReference>
<dbReference type="GO" id="GO:0016846">
    <property type="term" value="F:carbon-sulfur lyase activity"/>
    <property type="evidence" value="ECO:0007669"/>
    <property type="project" value="TreeGrafter"/>
</dbReference>
<dbReference type="CDD" id="cd00614">
    <property type="entry name" value="CGS_like"/>
    <property type="match status" value="1"/>
</dbReference>
<dbReference type="PANTHER" id="PTHR11808">
    <property type="entry name" value="TRANS-SULFURATION ENZYME FAMILY MEMBER"/>
    <property type="match status" value="1"/>
</dbReference>
<dbReference type="FunFam" id="3.90.1150.10:FF:000033">
    <property type="entry name" value="Cystathionine gamma-synthase"/>
    <property type="match status" value="1"/>
</dbReference>
<dbReference type="Pfam" id="PF01053">
    <property type="entry name" value="Cys_Met_Meta_PP"/>
    <property type="match status" value="1"/>
</dbReference>
<dbReference type="PANTHER" id="PTHR11808:SF80">
    <property type="entry name" value="CYSTATHIONINE GAMMA-LYASE"/>
    <property type="match status" value="1"/>
</dbReference>
<comment type="cofactor">
    <cofactor evidence="1 4">
        <name>pyridoxal 5'-phosphate</name>
        <dbReference type="ChEBI" id="CHEBI:597326"/>
    </cofactor>
</comment>
<protein>
    <submittedName>
        <fullName evidence="5">Cystathionine gamma-synthase</fullName>
    </submittedName>
</protein>
<dbReference type="Gene3D" id="3.40.640.10">
    <property type="entry name" value="Type I PLP-dependent aspartate aminotransferase-like (Major domain)"/>
    <property type="match status" value="1"/>
</dbReference>
<dbReference type="Gene3D" id="3.90.1150.10">
    <property type="entry name" value="Aspartate Aminotransferase, domain 1"/>
    <property type="match status" value="1"/>
</dbReference>
<dbReference type="InterPro" id="IPR054542">
    <property type="entry name" value="Cys_met_metab_PP"/>
</dbReference>
<dbReference type="SUPFAM" id="SSF53383">
    <property type="entry name" value="PLP-dependent transferases"/>
    <property type="match status" value="1"/>
</dbReference>
<proteinExistence type="inferred from homology"/>
<feature type="modified residue" description="N6-(pyridoxal phosphate)lysine" evidence="3">
    <location>
        <position position="208"/>
    </location>
</feature>